<keyword evidence="4 12" id="KW-0963">Cytoplasm</keyword>
<feature type="binding site" evidence="12">
    <location>
        <position position="28"/>
    </location>
    <ligand>
        <name>Zn(2+)</name>
        <dbReference type="ChEBI" id="CHEBI:29105"/>
    </ligand>
</feature>
<dbReference type="CDD" id="cd00672">
    <property type="entry name" value="CysRS_core"/>
    <property type="match status" value="1"/>
</dbReference>
<dbReference type="SMART" id="SM00840">
    <property type="entry name" value="DALR_2"/>
    <property type="match status" value="1"/>
</dbReference>
<feature type="domain" description="Cysteinyl-tRNA synthetase class Ia DALR" evidence="13">
    <location>
        <begin position="342"/>
        <end position="397"/>
    </location>
</feature>
<gene>
    <name evidence="12 14" type="primary">cysS</name>
    <name evidence="14" type="ORF">Lnau_1151</name>
</gene>
<keyword evidence="6 12" id="KW-0479">Metal-binding</keyword>
<evidence type="ECO:0000313" key="15">
    <source>
        <dbReference type="Proteomes" id="UP000054725"/>
    </source>
</evidence>
<evidence type="ECO:0000256" key="1">
    <source>
        <dbReference type="ARBA" id="ARBA00004496"/>
    </source>
</evidence>
<dbReference type="Proteomes" id="UP000054725">
    <property type="component" value="Unassembled WGS sequence"/>
</dbReference>
<comment type="subcellular location">
    <subcellularLocation>
        <location evidence="1 12">Cytoplasm</location>
    </subcellularLocation>
</comment>
<comment type="catalytic activity">
    <reaction evidence="12">
        <text>tRNA(Cys) + L-cysteine + ATP = L-cysteinyl-tRNA(Cys) + AMP + diphosphate</text>
        <dbReference type="Rhea" id="RHEA:17773"/>
        <dbReference type="Rhea" id="RHEA-COMP:9661"/>
        <dbReference type="Rhea" id="RHEA-COMP:9679"/>
        <dbReference type="ChEBI" id="CHEBI:30616"/>
        <dbReference type="ChEBI" id="CHEBI:33019"/>
        <dbReference type="ChEBI" id="CHEBI:35235"/>
        <dbReference type="ChEBI" id="CHEBI:78442"/>
        <dbReference type="ChEBI" id="CHEBI:78517"/>
        <dbReference type="ChEBI" id="CHEBI:456215"/>
        <dbReference type="EC" id="6.1.1.16"/>
    </reaction>
</comment>
<sequence>MLNLYNSLTRSKEEFKPIKPGKIGIYVCGITVYDRCHLGHARSMVCFDVMVRFLRAQGYEVTYVRNITDIDDKIIIRANERGVSIDELTAQYINAMHDDARALNILPPDIEPRATAHIDSIIQLIKRLIDKGYAYLSDNADVCYQVDQFKDYGKLAHKDLDGLMAGARVDVVKEKRSPLDFVLWKKAKPGEPSWPSPWGNGRPGWHIECSAMAMHELGEQFDIHGGGLDLQFPHHENEIAQSEAASGKCFANYWLHVGMLQVNNEKMAKSVGNFFTIEDVLKQHHPEVVRYFLLSSHYRSPLNYSEENLLNANKALTRLYQSIKDFAEVKTDAELASPWLEQFNSAMNDDFNTPVALSILFQLSHELNKSNSAQLASTLKHLAETLGLLQTSPEAFLQAGLHDEAKNQIEKLIQERLKARESRNWTRADEIRNLLTQQGIELEDSASGTTWRRRAE</sequence>
<feature type="short sequence motif" description="'KMSKS' region" evidence="12">
    <location>
        <begin position="266"/>
        <end position="270"/>
    </location>
</feature>
<dbReference type="FunFam" id="3.40.50.620:FF:000009">
    <property type="entry name" value="Cysteine--tRNA ligase"/>
    <property type="match status" value="1"/>
</dbReference>
<dbReference type="InterPro" id="IPR024909">
    <property type="entry name" value="Cys-tRNA/MSH_ligase"/>
</dbReference>
<evidence type="ECO:0000256" key="4">
    <source>
        <dbReference type="ARBA" id="ARBA00022490"/>
    </source>
</evidence>
<dbReference type="OrthoDB" id="9815130at2"/>
<keyword evidence="8 12" id="KW-0862">Zinc</keyword>
<dbReference type="GO" id="GO:0005829">
    <property type="term" value="C:cytosol"/>
    <property type="evidence" value="ECO:0007669"/>
    <property type="project" value="TreeGrafter"/>
</dbReference>
<dbReference type="GO" id="GO:0006423">
    <property type="term" value="P:cysteinyl-tRNA aminoacylation"/>
    <property type="evidence" value="ECO:0007669"/>
    <property type="project" value="UniProtKB-UniRule"/>
</dbReference>
<dbReference type="InterPro" id="IPR032678">
    <property type="entry name" value="tRNA-synt_1_cat_dom"/>
</dbReference>
<accession>A0A0W0WV21</accession>
<protein>
    <recommendedName>
        <fullName evidence="12">Cysteine--tRNA ligase</fullName>
        <ecNumber evidence="12">6.1.1.16</ecNumber>
    </recommendedName>
    <alternativeName>
        <fullName evidence="12">Cysteinyl-tRNA synthetase</fullName>
        <shortName evidence="12">CysRS</shortName>
    </alternativeName>
</protein>
<keyword evidence="9 12" id="KW-0067">ATP-binding</keyword>
<evidence type="ECO:0000256" key="11">
    <source>
        <dbReference type="ARBA" id="ARBA00023146"/>
    </source>
</evidence>
<dbReference type="InterPro" id="IPR015803">
    <property type="entry name" value="Cys-tRNA-ligase"/>
</dbReference>
<dbReference type="RefSeq" id="WP_058504189.1">
    <property type="nucleotide sequence ID" value="NZ_CAAAIF010000001.1"/>
</dbReference>
<dbReference type="Pfam" id="PF09190">
    <property type="entry name" value="DALR_2"/>
    <property type="match status" value="1"/>
</dbReference>
<evidence type="ECO:0000256" key="8">
    <source>
        <dbReference type="ARBA" id="ARBA00022833"/>
    </source>
</evidence>
<evidence type="ECO:0000256" key="10">
    <source>
        <dbReference type="ARBA" id="ARBA00022917"/>
    </source>
</evidence>
<dbReference type="AlphaFoldDB" id="A0A0W0WV21"/>
<evidence type="ECO:0000256" key="9">
    <source>
        <dbReference type="ARBA" id="ARBA00022840"/>
    </source>
</evidence>
<dbReference type="PRINTS" id="PR00983">
    <property type="entry name" value="TRNASYNTHCYS"/>
</dbReference>
<dbReference type="Gene3D" id="1.20.120.1910">
    <property type="entry name" value="Cysteine-tRNA ligase, C-terminal anti-codon recognition domain"/>
    <property type="match status" value="1"/>
</dbReference>
<dbReference type="EC" id="6.1.1.16" evidence="12"/>
<evidence type="ECO:0000256" key="6">
    <source>
        <dbReference type="ARBA" id="ARBA00022723"/>
    </source>
</evidence>
<dbReference type="SUPFAM" id="SSF52374">
    <property type="entry name" value="Nucleotidylyl transferase"/>
    <property type="match status" value="1"/>
</dbReference>
<dbReference type="NCBIfam" id="TIGR00435">
    <property type="entry name" value="cysS"/>
    <property type="match status" value="1"/>
</dbReference>
<dbReference type="GO" id="GO:0008270">
    <property type="term" value="F:zinc ion binding"/>
    <property type="evidence" value="ECO:0007669"/>
    <property type="project" value="UniProtKB-UniRule"/>
</dbReference>
<evidence type="ECO:0000256" key="7">
    <source>
        <dbReference type="ARBA" id="ARBA00022741"/>
    </source>
</evidence>
<evidence type="ECO:0000256" key="2">
    <source>
        <dbReference type="ARBA" id="ARBA00005594"/>
    </source>
</evidence>
<keyword evidence="10 12" id="KW-0648">Protein biosynthesis</keyword>
<keyword evidence="7 12" id="KW-0547">Nucleotide-binding</keyword>
<organism evidence="14 15">
    <name type="scientific">Legionella nautarum</name>
    <dbReference type="NCBI Taxonomy" id="45070"/>
    <lineage>
        <taxon>Bacteria</taxon>
        <taxon>Pseudomonadati</taxon>
        <taxon>Pseudomonadota</taxon>
        <taxon>Gammaproteobacteria</taxon>
        <taxon>Legionellales</taxon>
        <taxon>Legionellaceae</taxon>
        <taxon>Legionella</taxon>
    </lineage>
</organism>
<evidence type="ECO:0000313" key="14">
    <source>
        <dbReference type="EMBL" id="KTD36167.1"/>
    </source>
</evidence>
<evidence type="ECO:0000256" key="12">
    <source>
        <dbReference type="HAMAP-Rule" id="MF_00041"/>
    </source>
</evidence>
<keyword evidence="5 12" id="KW-0436">Ligase</keyword>
<keyword evidence="11 12" id="KW-0030">Aminoacyl-tRNA synthetase</keyword>
<comment type="subunit">
    <text evidence="3 12">Monomer.</text>
</comment>
<feature type="binding site" evidence="12">
    <location>
        <position position="209"/>
    </location>
    <ligand>
        <name>Zn(2+)</name>
        <dbReference type="ChEBI" id="CHEBI:29105"/>
    </ligand>
</feature>
<reference evidence="14 15" key="1">
    <citation type="submission" date="2015-11" db="EMBL/GenBank/DDBJ databases">
        <title>Genomic analysis of 38 Legionella species identifies large and diverse effector repertoires.</title>
        <authorList>
            <person name="Burstein D."/>
            <person name="Amaro F."/>
            <person name="Zusman T."/>
            <person name="Lifshitz Z."/>
            <person name="Cohen O."/>
            <person name="Gilbert J.A."/>
            <person name="Pupko T."/>
            <person name="Shuman H.A."/>
            <person name="Segal G."/>
        </authorList>
    </citation>
    <scope>NUCLEOTIDE SEQUENCE [LARGE SCALE GENOMIC DNA]</scope>
    <source>
        <strain evidence="14 15">ATCC 49506</strain>
    </source>
</reference>
<feature type="binding site" evidence="12">
    <location>
        <position position="269"/>
    </location>
    <ligand>
        <name>ATP</name>
        <dbReference type="ChEBI" id="CHEBI:30616"/>
    </ligand>
</feature>
<proteinExistence type="inferred from homology"/>
<feature type="binding site" evidence="12">
    <location>
        <position position="234"/>
    </location>
    <ligand>
        <name>Zn(2+)</name>
        <dbReference type="ChEBI" id="CHEBI:29105"/>
    </ligand>
</feature>
<dbReference type="CDD" id="cd07963">
    <property type="entry name" value="Anticodon_Ia_Cys"/>
    <property type="match status" value="1"/>
</dbReference>
<feature type="short sequence motif" description="'HIGH' region" evidence="12">
    <location>
        <begin position="30"/>
        <end position="40"/>
    </location>
</feature>
<comment type="cofactor">
    <cofactor evidence="12">
        <name>Zn(2+)</name>
        <dbReference type="ChEBI" id="CHEBI:29105"/>
    </cofactor>
    <text evidence="12">Binds 1 zinc ion per subunit.</text>
</comment>
<evidence type="ECO:0000256" key="3">
    <source>
        <dbReference type="ARBA" id="ARBA00011245"/>
    </source>
</evidence>
<dbReference type="InterPro" id="IPR009080">
    <property type="entry name" value="tRNAsynth_Ia_anticodon-bd"/>
</dbReference>
<dbReference type="InterPro" id="IPR014729">
    <property type="entry name" value="Rossmann-like_a/b/a_fold"/>
</dbReference>
<dbReference type="GO" id="GO:0005524">
    <property type="term" value="F:ATP binding"/>
    <property type="evidence" value="ECO:0007669"/>
    <property type="project" value="UniProtKB-UniRule"/>
</dbReference>
<dbReference type="PANTHER" id="PTHR10890">
    <property type="entry name" value="CYSTEINYL-TRNA SYNTHETASE"/>
    <property type="match status" value="1"/>
</dbReference>
<feature type="binding site" evidence="12">
    <location>
        <position position="238"/>
    </location>
    <ligand>
        <name>Zn(2+)</name>
        <dbReference type="ChEBI" id="CHEBI:29105"/>
    </ligand>
</feature>
<dbReference type="SUPFAM" id="SSF47323">
    <property type="entry name" value="Anticodon-binding domain of a subclass of class I aminoacyl-tRNA synthetases"/>
    <property type="match status" value="1"/>
</dbReference>
<keyword evidence="15" id="KW-1185">Reference proteome</keyword>
<comment type="caution">
    <text evidence="14">The sequence shown here is derived from an EMBL/GenBank/DDBJ whole genome shotgun (WGS) entry which is preliminary data.</text>
</comment>
<dbReference type="Gene3D" id="3.40.50.620">
    <property type="entry name" value="HUPs"/>
    <property type="match status" value="1"/>
</dbReference>
<dbReference type="InterPro" id="IPR015273">
    <property type="entry name" value="Cys-tRNA-synt_Ia_DALR"/>
</dbReference>
<dbReference type="Pfam" id="PF01406">
    <property type="entry name" value="tRNA-synt_1e"/>
    <property type="match status" value="1"/>
</dbReference>
<evidence type="ECO:0000259" key="13">
    <source>
        <dbReference type="SMART" id="SM00840"/>
    </source>
</evidence>
<dbReference type="PANTHER" id="PTHR10890:SF3">
    <property type="entry name" value="CYSTEINE--TRNA LIGASE, CYTOPLASMIC"/>
    <property type="match status" value="1"/>
</dbReference>
<dbReference type="STRING" id="45070.Lnau_1151"/>
<dbReference type="InterPro" id="IPR056411">
    <property type="entry name" value="CysS_C"/>
</dbReference>
<evidence type="ECO:0000256" key="5">
    <source>
        <dbReference type="ARBA" id="ARBA00022598"/>
    </source>
</evidence>
<dbReference type="HAMAP" id="MF_00041">
    <property type="entry name" value="Cys_tRNA_synth"/>
    <property type="match status" value="1"/>
</dbReference>
<name>A0A0W0WV21_9GAMM</name>
<dbReference type="GO" id="GO:0004817">
    <property type="term" value="F:cysteine-tRNA ligase activity"/>
    <property type="evidence" value="ECO:0007669"/>
    <property type="project" value="UniProtKB-UniRule"/>
</dbReference>
<dbReference type="Pfam" id="PF23493">
    <property type="entry name" value="CysS_C"/>
    <property type="match status" value="1"/>
</dbReference>
<dbReference type="EMBL" id="LNYO01000013">
    <property type="protein sequence ID" value="KTD36167.1"/>
    <property type="molecule type" value="Genomic_DNA"/>
</dbReference>
<dbReference type="PATRIC" id="fig|45070.6.peg.1216"/>
<comment type="similarity">
    <text evidence="2 12">Belongs to the class-I aminoacyl-tRNA synthetase family.</text>
</comment>